<accession>A0A0K8P979</accession>
<keyword evidence="5" id="KW-1185">Reference proteome</keyword>
<proteinExistence type="inferred from homology"/>
<reference evidence="4" key="1">
    <citation type="journal article" date="2015" name="Genome Announc.">
        <title>Draft Genome Sequence of Anaerolineae Strain TC1, a Novel Isolate from a Methanogenic Wastewater Treatment System.</title>
        <authorList>
            <person name="Matsuura N."/>
            <person name="Tourlousse D.M."/>
            <person name="Sun L."/>
            <person name="Toyonaga M."/>
            <person name="Kuroda K."/>
            <person name="Ohashi A."/>
            <person name="Cruz R."/>
            <person name="Yamaguchi T."/>
            <person name="Sekiguchi Y."/>
        </authorList>
    </citation>
    <scope>NUCLEOTIDE SEQUENCE [LARGE SCALE GENOMIC DNA]</scope>
    <source>
        <strain evidence="4">TC1</strain>
    </source>
</reference>
<evidence type="ECO:0000256" key="2">
    <source>
        <dbReference type="SAM" id="Phobius"/>
    </source>
</evidence>
<dbReference type="InterPro" id="IPR003362">
    <property type="entry name" value="Bact_transf"/>
</dbReference>
<dbReference type="Pfam" id="PF02397">
    <property type="entry name" value="Bac_transf"/>
    <property type="match status" value="1"/>
</dbReference>
<dbReference type="PANTHER" id="PTHR30576:SF8">
    <property type="entry name" value="UNDECAPRENYL-PHOSPHATE GALACTOSE PHOSPHOTRANSFERASE"/>
    <property type="match status" value="1"/>
</dbReference>
<evidence type="ECO:0000313" key="5">
    <source>
        <dbReference type="Proteomes" id="UP000053370"/>
    </source>
</evidence>
<sequence>MSNVPIIKRILDLTLTLIAMIVALPVMAVIALLVWIKIGTPVLFKQPRPGFHEKIFTIYKFRTMRDAFDEKGKLLPDDQRLTRFGRILRTTSLDELPELFCVLKGEMSWVGPRPLLMQYLDRYSKEQHRRHLVLPGITGWAQVNGRNAISWEEKFALDVWYVDHWSIWLDLKILIMTVFKVLKREGISAKNQATMEEFQGSNHPQ</sequence>
<feature type="domain" description="Bacterial sugar transferase" evidence="3">
    <location>
        <begin position="8"/>
        <end position="183"/>
    </location>
</feature>
<comment type="similarity">
    <text evidence="1">Belongs to the bacterial sugar transferase family.</text>
</comment>
<dbReference type="EMBL" id="DF968179">
    <property type="protein sequence ID" value="GAP39203.1"/>
    <property type="molecule type" value="Genomic_DNA"/>
</dbReference>
<dbReference type="STRING" id="1678840.ATC1_11124"/>
<keyword evidence="4" id="KW-0808">Transferase</keyword>
<dbReference type="RefSeq" id="WP_062277068.1">
    <property type="nucleotide sequence ID" value="NZ_DF968179.1"/>
</dbReference>
<dbReference type="PANTHER" id="PTHR30576">
    <property type="entry name" value="COLANIC BIOSYNTHESIS UDP-GLUCOSE LIPID CARRIER TRANSFERASE"/>
    <property type="match status" value="1"/>
</dbReference>
<gene>
    <name evidence="4" type="ORF">ATC1_11124</name>
</gene>
<dbReference type="PATRIC" id="fig|1678840.3.peg.148"/>
<evidence type="ECO:0000256" key="1">
    <source>
        <dbReference type="ARBA" id="ARBA00006464"/>
    </source>
</evidence>
<organism evidence="4">
    <name type="scientific">Flexilinea flocculi</name>
    <dbReference type="NCBI Taxonomy" id="1678840"/>
    <lineage>
        <taxon>Bacteria</taxon>
        <taxon>Bacillati</taxon>
        <taxon>Chloroflexota</taxon>
        <taxon>Anaerolineae</taxon>
        <taxon>Anaerolineales</taxon>
        <taxon>Anaerolineaceae</taxon>
        <taxon>Flexilinea</taxon>
    </lineage>
</organism>
<dbReference type="Proteomes" id="UP000053370">
    <property type="component" value="Unassembled WGS sequence"/>
</dbReference>
<evidence type="ECO:0000259" key="3">
    <source>
        <dbReference type="Pfam" id="PF02397"/>
    </source>
</evidence>
<protein>
    <submittedName>
        <fullName evidence="4">Sugar transferase</fullName>
    </submittedName>
</protein>
<dbReference type="GO" id="GO:0016780">
    <property type="term" value="F:phosphotransferase activity, for other substituted phosphate groups"/>
    <property type="evidence" value="ECO:0007669"/>
    <property type="project" value="TreeGrafter"/>
</dbReference>
<dbReference type="OrthoDB" id="9795351at2"/>
<dbReference type="AlphaFoldDB" id="A0A0K8P979"/>
<keyword evidence="2" id="KW-0812">Transmembrane</keyword>
<evidence type="ECO:0000313" key="4">
    <source>
        <dbReference type="EMBL" id="GAP39203.1"/>
    </source>
</evidence>
<feature type="transmembrane region" description="Helical" evidence="2">
    <location>
        <begin position="12"/>
        <end position="36"/>
    </location>
</feature>
<keyword evidence="2" id="KW-0472">Membrane</keyword>
<name>A0A0K8P979_9CHLR</name>
<keyword evidence="2" id="KW-1133">Transmembrane helix</keyword>